<dbReference type="InterPro" id="IPR035451">
    <property type="entry name" value="Ada-like_dom_sf"/>
</dbReference>
<dbReference type="InterPro" id="IPR011257">
    <property type="entry name" value="DNA_glycosylase"/>
</dbReference>
<dbReference type="Pfam" id="PF02805">
    <property type="entry name" value="Ada_Zn_binding"/>
    <property type="match status" value="1"/>
</dbReference>
<dbReference type="Gene3D" id="1.10.10.60">
    <property type="entry name" value="Homeodomain-like"/>
    <property type="match status" value="1"/>
</dbReference>
<dbReference type="InterPro" id="IPR004026">
    <property type="entry name" value="Ada_DNA_repair_Zn-bd"/>
</dbReference>
<evidence type="ECO:0000256" key="1">
    <source>
        <dbReference type="ARBA" id="ARBA00000086"/>
    </source>
</evidence>
<dbReference type="Gene3D" id="3.30.310.20">
    <property type="entry name" value="DNA-3-methyladenine glycosylase AlkA, N-terminal domain"/>
    <property type="match status" value="1"/>
</dbReference>
<evidence type="ECO:0000256" key="12">
    <source>
        <dbReference type="ARBA" id="ARBA00023163"/>
    </source>
</evidence>
<keyword evidence="5" id="KW-0808">Transferase</keyword>
<dbReference type="Pfam" id="PF00730">
    <property type="entry name" value="HhH-GPD"/>
    <property type="match status" value="1"/>
</dbReference>
<comment type="cofactor">
    <cofactor evidence="2">
        <name>Zn(2+)</name>
        <dbReference type="ChEBI" id="CHEBI:29105"/>
    </cofactor>
</comment>
<sequence length="512" mass="55512">MHLDHDACYRAIRVRDARYDGRFFTAVKTTRIYCRPVCPARTPLSRNVTFFGSAAAAQEAGFHPCLRCRPETAPELGPAHELPDSVARALALIEAGALDEAGVDALAARLGMGGRQLRRLFRQHLGASIVTVAQTRRVLLAKQLIHETQLPMADVAFAAGFGSIRRFNETFLALFGRAPGALRRSARPDVPFAPQGGITLLLRYRPPYDWQAMLDFLRLRAIPGIERVDGDRYARSISLDGMQGTISVQPGAGNALQATVRVSRLDALPAIIARLRRVFDLGSDPLALAAQFAHDPVLAALIAARPGLRVPGAWDGFELAMRAVLGQQITVSAAIRLAGKLVAAHGELLSDPHDGLTHSFPTPQALAQVDLAGLGMPRSRAATLSAVAAAAVADPQLFSAGSSLEDAVQRLRAIRGIGEWTAQYIALRQMREPDAFPSADIGLIRALEKLESRLYTPAQLLARAEAWRPWRAYAAQHLWSAGSIRGNRQLPARLRIALEVADEEVDEDADFS</sequence>
<dbReference type="EMBL" id="CADIJS010000005">
    <property type="protein sequence ID" value="CAB3733623.1"/>
    <property type="molecule type" value="Genomic_DNA"/>
</dbReference>
<dbReference type="Gene3D" id="1.10.1670.10">
    <property type="entry name" value="Helix-hairpin-Helix base-excision DNA repair enzymes (C-terminal)"/>
    <property type="match status" value="1"/>
</dbReference>
<dbReference type="InterPro" id="IPR010316">
    <property type="entry name" value="AlkA_N"/>
</dbReference>
<dbReference type="Pfam" id="PF06029">
    <property type="entry name" value="AlkA_N"/>
    <property type="match status" value="1"/>
</dbReference>
<feature type="domain" description="HTH araC/xylS-type" evidence="14">
    <location>
        <begin position="87"/>
        <end position="185"/>
    </location>
</feature>
<dbReference type="Pfam" id="PF12833">
    <property type="entry name" value="HTH_18"/>
    <property type="match status" value="1"/>
</dbReference>
<evidence type="ECO:0000256" key="3">
    <source>
        <dbReference type="ARBA" id="ARBA00012000"/>
    </source>
</evidence>
<evidence type="ECO:0000256" key="9">
    <source>
        <dbReference type="ARBA" id="ARBA00023015"/>
    </source>
</evidence>
<keyword evidence="13" id="KW-0234">DNA repair</keyword>
<dbReference type="PANTHER" id="PTHR43003:SF13">
    <property type="entry name" value="DNA-3-METHYLADENINE GLYCOSYLASE 2"/>
    <property type="match status" value="1"/>
</dbReference>
<dbReference type="SUPFAM" id="SSF46689">
    <property type="entry name" value="Homeodomain-like"/>
    <property type="match status" value="1"/>
</dbReference>
<evidence type="ECO:0000256" key="2">
    <source>
        <dbReference type="ARBA" id="ARBA00001947"/>
    </source>
</evidence>
<evidence type="ECO:0000313" key="15">
    <source>
        <dbReference type="EMBL" id="CAB3733623.1"/>
    </source>
</evidence>
<evidence type="ECO:0000256" key="5">
    <source>
        <dbReference type="ARBA" id="ARBA00022679"/>
    </source>
</evidence>
<reference evidence="15 16" key="1">
    <citation type="submission" date="2020-04" db="EMBL/GenBank/DDBJ databases">
        <authorList>
            <person name="De Canck E."/>
        </authorList>
    </citation>
    <scope>NUCLEOTIDE SEQUENCE [LARGE SCALE GENOMIC DNA]</scope>
    <source>
        <strain evidence="15 16">LMG 1873</strain>
    </source>
</reference>
<dbReference type="SMART" id="SM00478">
    <property type="entry name" value="ENDO3c"/>
    <property type="match status" value="1"/>
</dbReference>
<dbReference type="PANTHER" id="PTHR43003">
    <property type="entry name" value="DNA-3-METHYLADENINE GLYCOSYLASE"/>
    <property type="match status" value="1"/>
</dbReference>
<dbReference type="PROSITE" id="PS01124">
    <property type="entry name" value="HTH_ARAC_FAMILY_2"/>
    <property type="match status" value="1"/>
</dbReference>
<dbReference type="InterPro" id="IPR023170">
    <property type="entry name" value="HhH_base_excis_C"/>
</dbReference>
<keyword evidence="6" id="KW-0479">Metal-binding</keyword>
<dbReference type="EC" id="3.2.2.21" evidence="3"/>
<dbReference type="PROSITE" id="PS00041">
    <property type="entry name" value="HTH_ARAC_FAMILY_1"/>
    <property type="match status" value="1"/>
</dbReference>
<dbReference type="InterPro" id="IPR003265">
    <property type="entry name" value="HhH-GPD_domain"/>
</dbReference>
<evidence type="ECO:0000256" key="4">
    <source>
        <dbReference type="ARBA" id="ARBA00022603"/>
    </source>
</evidence>
<evidence type="ECO:0000256" key="8">
    <source>
        <dbReference type="ARBA" id="ARBA00022833"/>
    </source>
</evidence>
<dbReference type="SUPFAM" id="SSF55945">
    <property type="entry name" value="TATA-box binding protein-like"/>
    <property type="match status" value="1"/>
</dbReference>
<dbReference type="SUPFAM" id="SSF48150">
    <property type="entry name" value="DNA-glycosylase"/>
    <property type="match status" value="1"/>
</dbReference>
<evidence type="ECO:0000259" key="14">
    <source>
        <dbReference type="PROSITE" id="PS01124"/>
    </source>
</evidence>
<keyword evidence="9" id="KW-0805">Transcription regulation</keyword>
<comment type="catalytic activity">
    <reaction evidence="1">
        <text>Hydrolysis of alkylated DNA, releasing 3-methyladenine, 3-methylguanine, 7-methylguanine and 7-methyladenine.</text>
        <dbReference type="EC" id="3.2.2.21"/>
    </reaction>
</comment>
<gene>
    <name evidence="15" type="primary">alkA_2</name>
    <name evidence="15" type="ORF">LMG1873_05041</name>
</gene>
<protein>
    <recommendedName>
        <fullName evidence="3">DNA-3-methyladenine glycosylase II</fullName>
        <ecNumber evidence="3">3.2.2.21</ecNumber>
    </recommendedName>
</protein>
<dbReference type="SMART" id="SM00342">
    <property type="entry name" value="HTH_ARAC"/>
    <property type="match status" value="1"/>
</dbReference>
<dbReference type="Gene3D" id="3.40.10.10">
    <property type="entry name" value="DNA Methylphosphotriester Repair Domain"/>
    <property type="match status" value="1"/>
</dbReference>
<evidence type="ECO:0000313" key="16">
    <source>
        <dbReference type="Proteomes" id="UP000494116"/>
    </source>
</evidence>
<keyword evidence="11" id="KW-0010">Activator</keyword>
<organism evidence="15 16">
    <name type="scientific">Achromobacter piechaudii</name>
    <dbReference type="NCBI Taxonomy" id="72556"/>
    <lineage>
        <taxon>Bacteria</taxon>
        <taxon>Pseudomonadati</taxon>
        <taxon>Pseudomonadota</taxon>
        <taxon>Betaproteobacteria</taxon>
        <taxon>Burkholderiales</taxon>
        <taxon>Alcaligenaceae</taxon>
        <taxon>Achromobacter</taxon>
    </lineage>
</organism>
<keyword evidence="7" id="KW-0227">DNA damage</keyword>
<dbReference type="RefSeq" id="WP_254598603.1">
    <property type="nucleotide sequence ID" value="NZ_CADIJS010000005.1"/>
</dbReference>
<keyword evidence="16" id="KW-1185">Reference proteome</keyword>
<dbReference type="InterPro" id="IPR009057">
    <property type="entry name" value="Homeodomain-like_sf"/>
</dbReference>
<accession>A0ABM8L3W9</accession>
<dbReference type="SMART" id="SM01009">
    <property type="entry name" value="AlkA_N"/>
    <property type="match status" value="1"/>
</dbReference>
<name>A0ABM8L3W9_9BURK</name>
<evidence type="ECO:0000256" key="10">
    <source>
        <dbReference type="ARBA" id="ARBA00023125"/>
    </source>
</evidence>
<dbReference type="InterPro" id="IPR037046">
    <property type="entry name" value="AlkA_N_sf"/>
</dbReference>
<keyword evidence="10" id="KW-0238">DNA-binding</keyword>
<keyword evidence="8" id="KW-0862">Zinc</keyword>
<dbReference type="CDD" id="cd00056">
    <property type="entry name" value="ENDO3c"/>
    <property type="match status" value="1"/>
</dbReference>
<evidence type="ECO:0000256" key="13">
    <source>
        <dbReference type="ARBA" id="ARBA00023204"/>
    </source>
</evidence>
<dbReference type="Gene3D" id="1.10.340.30">
    <property type="entry name" value="Hypothetical protein, domain 2"/>
    <property type="match status" value="1"/>
</dbReference>
<proteinExistence type="predicted"/>
<evidence type="ECO:0000256" key="6">
    <source>
        <dbReference type="ARBA" id="ARBA00022723"/>
    </source>
</evidence>
<evidence type="ECO:0000256" key="7">
    <source>
        <dbReference type="ARBA" id="ARBA00022763"/>
    </source>
</evidence>
<dbReference type="InterPro" id="IPR018060">
    <property type="entry name" value="HTH_AraC"/>
</dbReference>
<dbReference type="SUPFAM" id="SSF57884">
    <property type="entry name" value="Ada DNA repair protein, N-terminal domain (N-Ada 10)"/>
    <property type="match status" value="1"/>
</dbReference>
<dbReference type="InterPro" id="IPR018062">
    <property type="entry name" value="HTH_AraC-typ_CS"/>
</dbReference>
<dbReference type="InterPro" id="IPR051912">
    <property type="entry name" value="Alkylbase_DNA_Glycosylase/TA"/>
</dbReference>
<comment type="caution">
    <text evidence="15">The sequence shown here is derived from an EMBL/GenBank/DDBJ whole genome shotgun (WGS) entry which is preliminary data.</text>
</comment>
<evidence type="ECO:0000256" key="11">
    <source>
        <dbReference type="ARBA" id="ARBA00023159"/>
    </source>
</evidence>
<keyword evidence="12" id="KW-0804">Transcription</keyword>
<keyword evidence="4" id="KW-0489">Methyltransferase</keyword>
<dbReference type="Proteomes" id="UP000494116">
    <property type="component" value="Unassembled WGS sequence"/>
</dbReference>